<comment type="caution">
    <text evidence="1">The sequence shown here is derived from an EMBL/GenBank/DDBJ whole genome shotgun (WGS) entry which is preliminary data.</text>
</comment>
<dbReference type="EMBL" id="JAGKQM010000015">
    <property type="protein sequence ID" value="KAH0876529.1"/>
    <property type="molecule type" value="Genomic_DNA"/>
</dbReference>
<name>A0ABQ7Z8I0_BRANA</name>
<gene>
    <name evidence="1" type="ORF">HID58_063923</name>
</gene>
<accession>A0ABQ7Z8I0</accession>
<organism evidence="1 2">
    <name type="scientific">Brassica napus</name>
    <name type="common">Rape</name>
    <dbReference type="NCBI Taxonomy" id="3708"/>
    <lineage>
        <taxon>Eukaryota</taxon>
        <taxon>Viridiplantae</taxon>
        <taxon>Streptophyta</taxon>
        <taxon>Embryophyta</taxon>
        <taxon>Tracheophyta</taxon>
        <taxon>Spermatophyta</taxon>
        <taxon>Magnoliopsida</taxon>
        <taxon>eudicotyledons</taxon>
        <taxon>Gunneridae</taxon>
        <taxon>Pentapetalae</taxon>
        <taxon>rosids</taxon>
        <taxon>malvids</taxon>
        <taxon>Brassicales</taxon>
        <taxon>Brassicaceae</taxon>
        <taxon>Brassiceae</taxon>
        <taxon>Brassica</taxon>
    </lineage>
</organism>
<keyword evidence="2" id="KW-1185">Reference proteome</keyword>
<reference evidence="1 2" key="1">
    <citation type="submission" date="2021-05" db="EMBL/GenBank/DDBJ databases">
        <title>Genome Assembly of Synthetic Allotetraploid Brassica napus Reveals Homoeologous Exchanges between Subgenomes.</title>
        <authorList>
            <person name="Davis J.T."/>
        </authorList>
    </citation>
    <scope>NUCLEOTIDE SEQUENCE [LARGE SCALE GENOMIC DNA]</scope>
    <source>
        <strain evidence="2">cv. Da-Ae</strain>
        <tissue evidence="1">Seedling</tissue>
    </source>
</reference>
<sequence>MPLDQMFVSRKRWFFQHCLHRLLTPGSGEPFHCLCRLTTGVFPVPFDQRSNDRCACRNLDDWIRLKSIDLFEALDLSSLTLRLIWVESRLADGRASPYHLAGSGESCLFRVLTRGH</sequence>
<evidence type="ECO:0000313" key="2">
    <source>
        <dbReference type="Proteomes" id="UP000824890"/>
    </source>
</evidence>
<protein>
    <submittedName>
        <fullName evidence="1">Uncharacterized protein</fullName>
    </submittedName>
</protein>
<dbReference type="Proteomes" id="UP000824890">
    <property type="component" value="Unassembled WGS sequence"/>
</dbReference>
<evidence type="ECO:0000313" key="1">
    <source>
        <dbReference type="EMBL" id="KAH0876529.1"/>
    </source>
</evidence>
<proteinExistence type="predicted"/>